<sequence>MLKQSPGFESSERNMGKYFPRNYELPEQEAANAWFAYAESHGIDMSKAIGICEDAATENGT</sequence>
<protein>
    <submittedName>
        <fullName evidence="1">Uncharacterized protein</fullName>
    </submittedName>
</protein>
<evidence type="ECO:0000313" key="1">
    <source>
        <dbReference type="EMBL" id="SHJ39410.1"/>
    </source>
</evidence>
<name>A0A1M6IYB1_9BURK</name>
<evidence type="ECO:0000313" key="2">
    <source>
        <dbReference type="Proteomes" id="UP000184395"/>
    </source>
</evidence>
<dbReference type="STRING" id="169427.SAMN05192548_1001275"/>
<reference evidence="1 2" key="1">
    <citation type="submission" date="2016-11" db="EMBL/GenBank/DDBJ databases">
        <authorList>
            <person name="Jaros S."/>
            <person name="Januszkiewicz K."/>
            <person name="Wedrychowicz H."/>
        </authorList>
    </citation>
    <scope>NUCLEOTIDE SEQUENCE [LARGE SCALE GENOMIC DNA]</scope>
    <source>
        <strain evidence="1 2">LMG 20594</strain>
    </source>
</reference>
<dbReference type="Proteomes" id="UP000184395">
    <property type="component" value="Unassembled WGS sequence"/>
</dbReference>
<dbReference type="AlphaFoldDB" id="A0A1M6IYB1"/>
<dbReference type="EMBL" id="FRAB01000001">
    <property type="protein sequence ID" value="SHJ39410.1"/>
    <property type="molecule type" value="Genomic_DNA"/>
</dbReference>
<accession>A0A1M6IYB1</accession>
<organism evidence="1 2">
    <name type="scientific">Paraburkholderia terricola</name>
    <dbReference type="NCBI Taxonomy" id="169427"/>
    <lineage>
        <taxon>Bacteria</taxon>
        <taxon>Pseudomonadati</taxon>
        <taxon>Pseudomonadota</taxon>
        <taxon>Betaproteobacteria</taxon>
        <taxon>Burkholderiales</taxon>
        <taxon>Burkholderiaceae</taxon>
        <taxon>Paraburkholderia</taxon>
    </lineage>
</organism>
<proteinExistence type="predicted"/>
<gene>
    <name evidence="1" type="ORF">SAMN05192548_1001275</name>
</gene>